<name>A0A6C0LPA5_9ZZZZ</name>
<sequence>MSTTILSVVWLAGYLYLTNRPNLVETTIWQLNTTLEDPPILFISNTTYPEINGSLFITTDYVSALYMANTRTPNVLTRAIVNNDDTPPSLTSVTFKGLNNISGLGQGIILPFGISYTNYDNLSDGHLLITDYNNGNYADISGIVWDVEGVNADGNWAPSGNLFLTVNTYTGTGKYINVPYSVNGIYADPASYNIYISMYGTNTFVKYIYQTPGAPNGPKIKNLGDGSLLTTITKLGNTIYTLNYSPTSVLYSVIYPSLNRITSKQVYPLAANYNSGFVIQYTPKGAVSWISQFGANNANCTVSAITIGPTGIYITGSYGVTGNFIFNNKDGNPSGIVLTSASNTTTSSAFVAKYTTAGNAVWAGTIANLNSTSGTAICVDSSDNVYVAGTYNGTRKSGPLIIYPVKFPTYETTETISLAGYNSGSAVYLAKYDISGVAQWATNIIAETTNTVNAITANATDIYLVGNANGSITCNNTDTTTFGPITTSVVGNGVLINYSTAGITQWATIMFGGIPFYISLFGQYLYLSGQMTSPVSIYNVPYDVNGAVIPPPEGQPIISGISIPISGGNNDFLITYDTTGTAQWAQNTSAPYPALTSTGGLTYGKNVEYVSVSIQPPSNTTLYSYGTNIIKYNSNGKAQWVADISGNSIIVFGFGTDGKNVYGLGNYYQSDLGDTGIPIFINSDKTITVVSNITQDSNPNGIFFVKYNSAGIAQWTNNIEGLYQNYYNNLTQKMVSDETYSYVTGFGYNVVIYNVDGTIFKEYPVPTGGQNGYLIQYDEDGNPLWGSRISVDAGVDVFSECIPNQIALSSSGIYLIGLFGNRGTGITVNMHFNDADDTPVTACDLSTTSAYCMFVAKYNTSGTPLWSTKIEYGSGYDGYTSGYSIAIDGSDNIYAVGPYVQNLETTPLPVNVYSAGDQTTPTKQVYGWNLPTRSAIILVKYNSTGTAQWAINIRAPDGDPLGYDLIPYGLTVSGGFVYIVGSAYYCNVATYDPTNATTDPDTGTQTQTGATMIWNGGTSDPADEGQNDGILIVYDTNGIPQWKTHIIGTAPYDFNIGVIASSVTIGGGNIYVSGITDTLGPPPLVTFYNTPDGTVDSKFTLTNTALANNFTVAYNTEGKVVWVKNTSSPGTNSSFSPSMSYTNALYVASPGEGVAT</sequence>
<dbReference type="PANTHER" id="PTHR35580:SF1">
    <property type="entry name" value="PHYTASE-LIKE DOMAIN-CONTAINING PROTEIN"/>
    <property type="match status" value="1"/>
</dbReference>
<accession>A0A6C0LPA5</accession>
<organism evidence="1">
    <name type="scientific">viral metagenome</name>
    <dbReference type="NCBI Taxonomy" id="1070528"/>
    <lineage>
        <taxon>unclassified sequences</taxon>
        <taxon>metagenomes</taxon>
        <taxon>organismal metagenomes</taxon>
    </lineage>
</organism>
<dbReference type="PANTHER" id="PTHR35580">
    <property type="entry name" value="CELL SURFACE GLYCOPROTEIN (S-LAYER PROTEIN)-LIKE PROTEIN"/>
    <property type="match status" value="1"/>
</dbReference>
<proteinExistence type="predicted"/>
<dbReference type="SUPFAM" id="SSF50998">
    <property type="entry name" value="Quinoprotein alcohol dehydrogenase-like"/>
    <property type="match status" value="1"/>
</dbReference>
<reference evidence="1" key="1">
    <citation type="journal article" date="2020" name="Nature">
        <title>Giant virus diversity and host interactions through global metagenomics.</title>
        <authorList>
            <person name="Schulz F."/>
            <person name="Roux S."/>
            <person name="Paez-Espino D."/>
            <person name="Jungbluth S."/>
            <person name="Walsh D.A."/>
            <person name="Denef V.J."/>
            <person name="McMahon K.D."/>
            <person name="Konstantinidis K.T."/>
            <person name="Eloe-Fadrosh E.A."/>
            <person name="Kyrpides N.C."/>
            <person name="Woyke T."/>
        </authorList>
    </citation>
    <scope>NUCLEOTIDE SEQUENCE</scope>
    <source>
        <strain evidence="1">GVMAG-M-3300027963-41</strain>
    </source>
</reference>
<dbReference type="InterPro" id="IPR011047">
    <property type="entry name" value="Quinoprotein_ADH-like_sf"/>
</dbReference>
<dbReference type="InterPro" id="IPR052918">
    <property type="entry name" value="Motility_Chemotaxis_Reg"/>
</dbReference>
<dbReference type="EMBL" id="MN740533">
    <property type="protein sequence ID" value="QHU31788.1"/>
    <property type="molecule type" value="Genomic_DNA"/>
</dbReference>
<evidence type="ECO:0008006" key="2">
    <source>
        <dbReference type="Google" id="ProtNLM"/>
    </source>
</evidence>
<dbReference type="AlphaFoldDB" id="A0A6C0LPA5"/>
<evidence type="ECO:0000313" key="1">
    <source>
        <dbReference type="EMBL" id="QHU31788.1"/>
    </source>
</evidence>
<protein>
    <recommendedName>
        <fullName evidence="2">Bulb-type lectin domain-containing protein</fullName>
    </recommendedName>
</protein>